<feature type="domain" description="Reverse transcriptase Ty1/copia-type" evidence="1">
    <location>
        <begin position="8"/>
        <end position="75"/>
    </location>
</feature>
<dbReference type="AlphaFoldDB" id="A0A371HVC7"/>
<comment type="caution">
    <text evidence="2">The sequence shown here is derived from an EMBL/GenBank/DDBJ whole genome shotgun (WGS) entry which is preliminary data.</text>
</comment>
<dbReference type="STRING" id="157652.A0A371HVC7"/>
<sequence length="161" mass="18670">MEFILLVTWSNNTIDIDEFKRRIMLEFEMIDLGLLSYFLGMEFVTTSDGIFMHQKRYATKILKRFHMLDCNYAQTNSHLLVAKRILRYVKDALDYGLLFSKQGRNVFDLVTVTLICLVIQVMEKVQQAPISWCSKKQSVVALSSCEVEYIAELVKPCGLKI</sequence>
<accession>A0A371HVC7</accession>
<evidence type="ECO:0000259" key="1">
    <source>
        <dbReference type="Pfam" id="PF07727"/>
    </source>
</evidence>
<proteinExistence type="predicted"/>
<dbReference type="PANTHER" id="PTHR11439:SF463">
    <property type="entry name" value="REVERSE TRANSCRIPTASE TY1_COPIA-TYPE DOMAIN-CONTAINING PROTEIN"/>
    <property type="match status" value="1"/>
</dbReference>
<gene>
    <name evidence="2" type="ORF">CR513_09233</name>
</gene>
<name>A0A371HVC7_MUCPR</name>
<dbReference type="PANTHER" id="PTHR11439">
    <property type="entry name" value="GAG-POL-RELATED RETROTRANSPOSON"/>
    <property type="match status" value="1"/>
</dbReference>
<evidence type="ECO:0000313" key="3">
    <source>
        <dbReference type="Proteomes" id="UP000257109"/>
    </source>
</evidence>
<dbReference type="EMBL" id="QJKJ01001627">
    <property type="protein sequence ID" value="RDY06739.1"/>
    <property type="molecule type" value="Genomic_DNA"/>
</dbReference>
<dbReference type="InterPro" id="IPR013103">
    <property type="entry name" value="RVT_2"/>
</dbReference>
<dbReference type="Pfam" id="PF07727">
    <property type="entry name" value="RVT_2"/>
    <property type="match status" value="1"/>
</dbReference>
<organism evidence="2 3">
    <name type="scientific">Mucuna pruriens</name>
    <name type="common">Velvet bean</name>
    <name type="synonym">Dolichos pruriens</name>
    <dbReference type="NCBI Taxonomy" id="157652"/>
    <lineage>
        <taxon>Eukaryota</taxon>
        <taxon>Viridiplantae</taxon>
        <taxon>Streptophyta</taxon>
        <taxon>Embryophyta</taxon>
        <taxon>Tracheophyta</taxon>
        <taxon>Spermatophyta</taxon>
        <taxon>Magnoliopsida</taxon>
        <taxon>eudicotyledons</taxon>
        <taxon>Gunneridae</taxon>
        <taxon>Pentapetalae</taxon>
        <taxon>rosids</taxon>
        <taxon>fabids</taxon>
        <taxon>Fabales</taxon>
        <taxon>Fabaceae</taxon>
        <taxon>Papilionoideae</taxon>
        <taxon>50 kb inversion clade</taxon>
        <taxon>NPAAA clade</taxon>
        <taxon>indigoferoid/millettioid clade</taxon>
        <taxon>Phaseoleae</taxon>
        <taxon>Mucuna</taxon>
    </lineage>
</organism>
<feature type="non-terminal residue" evidence="2">
    <location>
        <position position="1"/>
    </location>
</feature>
<dbReference type="Proteomes" id="UP000257109">
    <property type="component" value="Unassembled WGS sequence"/>
</dbReference>
<evidence type="ECO:0000313" key="2">
    <source>
        <dbReference type="EMBL" id="RDY06739.1"/>
    </source>
</evidence>
<reference evidence="2" key="1">
    <citation type="submission" date="2018-05" db="EMBL/GenBank/DDBJ databases">
        <title>Draft genome of Mucuna pruriens seed.</title>
        <authorList>
            <person name="Nnadi N.E."/>
            <person name="Vos R."/>
            <person name="Hasami M.H."/>
            <person name="Devisetty U.K."/>
            <person name="Aguiy J.C."/>
        </authorList>
    </citation>
    <scope>NUCLEOTIDE SEQUENCE [LARGE SCALE GENOMIC DNA]</scope>
    <source>
        <strain evidence="2">JCA_2017</strain>
    </source>
</reference>
<protein>
    <submittedName>
        <fullName evidence="2">Mitochondrial protein</fullName>
    </submittedName>
</protein>
<keyword evidence="3" id="KW-1185">Reference proteome</keyword>
<dbReference type="OrthoDB" id="413760at2759"/>